<protein>
    <submittedName>
        <fullName evidence="2">Type II toxin-antitoxin system VapC family toxin</fullName>
    </submittedName>
</protein>
<comment type="caution">
    <text evidence="2">The sequence shown here is derived from an EMBL/GenBank/DDBJ whole genome shotgun (WGS) entry which is preliminary data.</text>
</comment>
<dbReference type="AlphaFoldDB" id="A0A558HG34"/>
<dbReference type="InterPro" id="IPR002716">
    <property type="entry name" value="PIN_dom"/>
</dbReference>
<feature type="domain" description="PIN" evidence="1">
    <location>
        <begin position="1"/>
        <end position="145"/>
    </location>
</feature>
<dbReference type="SUPFAM" id="SSF88723">
    <property type="entry name" value="PIN domain-like"/>
    <property type="match status" value="1"/>
</dbReference>
<name>A0A558HG34_9GAMM</name>
<dbReference type="Pfam" id="PF01850">
    <property type="entry name" value="PIN"/>
    <property type="match status" value="1"/>
</dbReference>
<evidence type="ECO:0000313" key="3">
    <source>
        <dbReference type="Proteomes" id="UP000319941"/>
    </source>
</evidence>
<dbReference type="Proteomes" id="UP000319941">
    <property type="component" value="Unassembled WGS sequence"/>
</dbReference>
<evidence type="ECO:0000259" key="1">
    <source>
        <dbReference type="SMART" id="SM00670"/>
    </source>
</evidence>
<accession>A0A558HG34</accession>
<sequence>MRSVIDTNVLVQFLRDENPVELRDPESGTLVTRASDRASALIKRIENQSGRIIIPAPVLAEYLVGIARNSYQAQIEILGSYECIEIISFDEIAAIECALLVDEHEHKLLDPNATKAKIRVDRQIIATALATNAHELWTHDKGLFKKVSSSTNIIAKSLSHIEPEPNQYGLDLAN</sequence>
<dbReference type="EMBL" id="VNFH01000011">
    <property type="protein sequence ID" value="TVU68089.1"/>
    <property type="molecule type" value="Genomic_DNA"/>
</dbReference>
<evidence type="ECO:0000313" key="2">
    <source>
        <dbReference type="EMBL" id="TVU68089.1"/>
    </source>
</evidence>
<dbReference type="Gene3D" id="3.40.50.1010">
    <property type="entry name" value="5'-nuclease"/>
    <property type="match status" value="1"/>
</dbReference>
<dbReference type="SMART" id="SM00670">
    <property type="entry name" value="PINc"/>
    <property type="match status" value="1"/>
</dbReference>
<dbReference type="RefSeq" id="WP_144727966.1">
    <property type="nucleotide sequence ID" value="NZ_CAWOWR010000013.1"/>
</dbReference>
<dbReference type="InterPro" id="IPR029060">
    <property type="entry name" value="PIN-like_dom_sf"/>
</dbReference>
<organism evidence="2 3">
    <name type="scientific">Cobetia crustatorum</name>
    <dbReference type="NCBI Taxonomy" id="553385"/>
    <lineage>
        <taxon>Bacteria</taxon>
        <taxon>Pseudomonadati</taxon>
        <taxon>Pseudomonadota</taxon>
        <taxon>Gammaproteobacteria</taxon>
        <taxon>Oceanospirillales</taxon>
        <taxon>Halomonadaceae</taxon>
        <taxon>Cobetia</taxon>
    </lineage>
</organism>
<reference evidence="2 3" key="1">
    <citation type="submission" date="2019-07" db="EMBL/GenBank/DDBJ databases">
        <title>Diversity of Bacteria from Kongsfjorden, Arctic.</title>
        <authorList>
            <person name="Yu Y."/>
        </authorList>
    </citation>
    <scope>NUCLEOTIDE SEQUENCE [LARGE SCALE GENOMIC DNA]</scope>
    <source>
        <strain evidence="2 3">SM1923</strain>
    </source>
</reference>
<proteinExistence type="predicted"/>
<gene>
    <name evidence="2" type="ORF">FQP86_14960</name>
</gene>
<dbReference type="OrthoDB" id="6687089at2"/>
<keyword evidence="3" id="KW-1185">Reference proteome</keyword>